<dbReference type="GO" id="GO:0005737">
    <property type="term" value="C:cytoplasm"/>
    <property type="evidence" value="ECO:0007669"/>
    <property type="project" value="UniProtKB-SubCell"/>
</dbReference>
<feature type="binding site" evidence="8">
    <location>
        <position position="155"/>
    </location>
    <ligand>
        <name>ATP</name>
        <dbReference type="ChEBI" id="CHEBI:30616"/>
    </ligand>
</feature>
<feature type="domain" description="Chromosomal replication initiator DnaA C-terminal" evidence="13">
    <location>
        <begin position="354"/>
        <end position="423"/>
    </location>
</feature>
<dbReference type="Gene3D" id="3.40.50.300">
    <property type="entry name" value="P-loop containing nucleotide triphosphate hydrolases"/>
    <property type="match status" value="1"/>
</dbReference>
<dbReference type="InterPro" id="IPR024633">
    <property type="entry name" value="DnaA_N_dom"/>
</dbReference>
<keyword evidence="2 8" id="KW-0963">Cytoplasm</keyword>
<comment type="domain">
    <text evidence="8">Domain I is involved in oligomerization and binding regulators, domain II is flexibile and of varying length in different bacteria, domain III forms the AAA+ region, while domain IV binds dsDNA.</text>
</comment>
<dbReference type="GO" id="GO:0005886">
    <property type="term" value="C:plasma membrane"/>
    <property type="evidence" value="ECO:0007669"/>
    <property type="project" value="TreeGrafter"/>
</dbReference>
<dbReference type="InterPro" id="IPR001957">
    <property type="entry name" value="Chromosome_initiator_DnaA"/>
</dbReference>
<evidence type="ECO:0000256" key="6">
    <source>
        <dbReference type="ARBA" id="ARBA00023121"/>
    </source>
</evidence>
<evidence type="ECO:0000256" key="11">
    <source>
        <dbReference type="RuleBase" id="RU004227"/>
    </source>
</evidence>
<evidence type="ECO:0000313" key="15">
    <source>
        <dbReference type="Proteomes" id="UP000231480"/>
    </source>
</evidence>
<name>A0A2G9YEA3_9BACT</name>
<dbReference type="GO" id="GO:0006275">
    <property type="term" value="P:regulation of DNA replication"/>
    <property type="evidence" value="ECO:0007669"/>
    <property type="project" value="UniProtKB-UniRule"/>
</dbReference>
<evidence type="ECO:0000256" key="7">
    <source>
        <dbReference type="ARBA" id="ARBA00023125"/>
    </source>
</evidence>
<dbReference type="InterPro" id="IPR010921">
    <property type="entry name" value="Trp_repressor/repl_initiator"/>
</dbReference>
<evidence type="ECO:0000256" key="4">
    <source>
        <dbReference type="ARBA" id="ARBA00022741"/>
    </source>
</evidence>
<keyword evidence="3 8" id="KW-0235">DNA replication</keyword>
<keyword evidence="7 8" id="KW-0238">DNA-binding</keyword>
<dbReference type="Gene3D" id="3.30.300.180">
    <property type="match status" value="1"/>
</dbReference>
<evidence type="ECO:0000256" key="1">
    <source>
        <dbReference type="ARBA" id="ARBA00006583"/>
    </source>
</evidence>
<proteinExistence type="inferred from homology"/>
<comment type="caution">
    <text evidence="8">Lacks conserved residue(s) required for the propagation of feature annotation.</text>
</comment>
<dbReference type="GO" id="GO:0008289">
    <property type="term" value="F:lipid binding"/>
    <property type="evidence" value="ECO:0007669"/>
    <property type="project" value="UniProtKB-KW"/>
</dbReference>
<dbReference type="GO" id="GO:0005524">
    <property type="term" value="F:ATP binding"/>
    <property type="evidence" value="ECO:0007669"/>
    <property type="project" value="UniProtKB-UniRule"/>
</dbReference>
<evidence type="ECO:0000256" key="5">
    <source>
        <dbReference type="ARBA" id="ARBA00022840"/>
    </source>
</evidence>
<dbReference type="Gene3D" id="1.10.8.60">
    <property type="match status" value="1"/>
</dbReference>
<dbReference type="InterPro" id="IPR013159">
    <property type="entry name" value="DnaA_C"/>
</dbReference>
<dbReference type="AlphaFoldDB" id="A0A2G9YEA3"/>
<evidence type="ECO:0000259" key="13">
    <source>
        <dbReference type="SMART" id="SM00760"/>
    </source>
</evidence>
<protein>
    <recommendedName>
        <fullName evidence="8 9">Chromosomal replication initiator protein DnaA</fullName>
    </recommendedName>
</protein>
<comment type="function">
    <text evidence="8 10">Plays an essential role in the initiation and regulation of chromosomal replication. ATP-DnaA binds to the origin of replication (oriC) to initiate formation of the DNA replication initiation complex once per cell cycle. Binds the DnaA box (a 9 base pair repeat at the origin) and separates the double-stranded (ds)DNA. Forms a right-handed helical filament on oriC DNA; dsDNA binds to the exterior of the filament while single-stranded (ss)DNA is stabiized in the filament's interior. The ATP-DnaA-oriC complex binds and stabilizes one strand of the AT-rich DNA unwinding element (DUE), permitting loading of DNA polymerase. After initiation quickly degrades to an ADP-DnaA complex that is not apt for DNA replication. Binds acidic phospholipids.</text>
</comment>
<evidence type="ECO:0000256" key="8">
    <source>
        <dbReference type="HAMAP-Rule" id="MF_00377"/>
    </source>
</evidence>
<evidence type="ECO:0000256" key="2">
    <source>
        <dbReference type="ARBA" id="ARBA00022490"/>
    </source>
</evidence>
<comment type="subunit">
    <text evidence="8">Oligomerizes as a right-handed, spiral filament on DNA at oriC.</text>
</comment>
<dbReference type="HAMAP" id="MF_00377">
    <property type="entry name" value="DnaA_bact"/>
    <property type="match status" value="1"/>
</dbReference>
<dbReference type="InterPro" id="IPR013317">
    <property type="entry name" value="DnaA_dom"/>
</dbReference>
<dbReference type="NCBIfam" id="TIGR00362">
    <property type="entry name" value="DnaA"/>
    <property type="match status" value="1"/>
</dbReference>
<feature type="region of interest" description="Domain IV, binds dsDNA" evidence="8">
    <location>
        <begin position="326"/>
        <end position="447"/>
    </location>
</feature>
<organism evidence="14 15">
    <name type="scientific">Candidatus Portnoybacteria bacterium CG23_combo_of_CG06-09_8_20_14_all_37_13</name>
    <dbReference type="NCBI Taxonomy" id="1974819"/>
    <lineage>
        <taxon>Bacteria</taxon>
        <taxon>Candidatus Portnoyibacteriota</taxon>
    </lineage>
</organism>
<comment type="caution">
    <text evidence="14">The sequence shown here is derived from an EMBL/GenBank/DDBJ whole genome shotgun (WGS) entry which is preliminary data.</text>
</comment>
<evidence type="ECO:0000256" key="10">
    <source>
        <dbReference type="RuleBase" id="RU000577"/>
    </source>
</evidence>
<dbReference type="Pfam" id="PF00308">
    <property type="entry name" value="Bac_DnaA"/>
    <property type="match status" value="1"/>
</dbReference>
<accession>A0A2G9YEA3</accession>
<feature type="binding site" evidence="8">
    <location>
        <position position="156"/>
    </location>
    <ligand>
        <name>ATP</name>
        <dbReference type="ChEBI" id="CHEBI:30616"/>
    </ligand>
</feature>
<dbReference type="Proteomes" id="UP000231480">
    <property type="component" value="Unassembled WGS sequence"/>
</dbReference>
<gene>
    <name evidence="8" type="primary">dnaA</name>
    <name evidence="14" type="ORF">COX44_01925</name>
</gene>
<comment type="subcellular location">
    <subcellularLocation>
        <location evidence="8">Cytoplasm</location>
    </subcellularLocation>
</comment>
<reference evidence="14 15" key="1">
    <citation type="submission" date="2017-09" db="EMBL/GenBank/DDBJ databases">
        <title>Depth-based differentiation of microbial function through sediment-hosted aquifers and enrichment of novel symbionts in the deep terrestrial subsurface.</title>
        <authorList>
            <person name="Probst A.J."/>
            <person name="Ladd B."/>
            <person name="Jarett J.K."/>
            <person name="Geller-Mcgrath D.E."/>
            <person name="Sieber C.M."/>
            <person name="Emerson J.B."/>
            <person name="Anantharaman K."/>
            <person name="Thomas B.C."/>
            <person name="Malmstrom R."/>
            <person name="Stieglmeier M."/>
            <person name="Klingl A."/>
            <person name="Woyke T."/>
            <person name="Ryan C.M."/>
            <person name="Banfield J.F."/>
        </authorList>
    </citation>
    <scope>NUCLEOTIDE SEQUENCE [LARGE SCALE GENOMIC DNA]</scope>
    <source>
        <strain evidence="14">CG23_combo_of_CG06-09_8_20_14_all_37_13</strain>
    </source>
</reference>
<keyword evidence="4 8" id="KW-0547">Nucleotide-binding</keyword>
<dbReference type="CDD" id="cd06571">
    <property type="entry name" value="Bac_DnaA_C"/>
    <property type="match status" value="1"/>
</dbReference>
<dbReference type="PANTHER" id="PTHR30050:SF2">
    <property type="entry name" value="CHROMOSOMAL REPLICATION INITIATOR PROTEIN DNAA"/>
    <property type="match status" value="1"/>
</dbReference>
<feature type="binding site" evidence="8">
    <location>
        <position position="157"/>
    </location>
    <ligand>
        <name>ATP</name>
        <dbReference type="ChEBI" id="CHEBI:30616"/>
    </ligand>
</feature>
<evidence type="ECO:0000256" key="9">
    <source>
        <dbReference type="NCBIfam" id="TIGR00362"/>
    </source>
</evidence>
<dbReference type="InterPro" id="IPR027417">
    <property type="entry name" value="P-loop_NTPase"/>
</dbReference>
<keyword evidence="6 8" id="KW-0446">Lipid-binding</keyword>
<dbReference type="Pfam" id="PF11638">
    <property type="entry name" value="DnaA_N"/>
    <property type="match status" value="1"/>
</dbReference>
<dbReference type="GO" id="GO:0006270">
    <property type="term" value="P:DNA replication initiation"/>
    <property type="evidence" value="ECO:0007669"/>
    <property type="project" value="UniProtKB-UniRule"/>
</dbReference>
<dbReference type="SUPFAM" id="SSF52540">
    <property type="entry name" value="P-loop containing nucleoside triphosphate hydrolases"/>
    <property type="match status" value="1"/>
</dbReference>
<dbReference type="InterPro" id="IPR020591">
    <property type="entry name" value="Chromosome_initiator_DnaA-like"/>
</dbReference>
<feature type="binding site" evidence="8">
    <location>
        <position position="153"/>
    </location>
    <ligand>
        <name>ATP</name>
        <dbReference type="ChEBI" id="CHEBI:30616"/>
    </ligand>
</feature>
<feature type="region of interest" description="Domain I, interacts with DnaA modulators" evidence="8">
    <location>
        <begin position="1"/>
        <end position="96"/>
    </location>
</feature>
<dbReference type="SMART" id="SM00760">
    <property type="entry name" value="Bac_DnaA_C"/>
    <property type="match status" value="1"/>
</dbReference>
<dbReference type="SUPFAM" id="SSF48295">
    <property type="entry name" value="TrpR-like"/>
    <property type="match status" value="1"/>
</dbReference>
<feature type="domain" description="AAA+ ATPase" evidence="12">
    <location>
        <begin position="142"/>
        <end position="389"/>
    </location>
</feature>
<dbReference type="CDD" id="cd00009">
    <property type="entry name" value="AAA"/>
    <property type="match status" value="1"/>
</dbReference>
<dbReference type="EMBL" id="PCRH01000043">
    <property type="protein sequence ID" value="PIP17063.1"/>
    <property type="molecule type" value="Genomic_DNA"/>
</dbReference>
<sequence>MTMGNKELWQTILGELELQVSSANFVTWFKDTAIKEQCEKEMLISVPNGFTKEWLENKYHKLILNVIQKFYPNIRDVKYSIGRPKTLIQENEKIEAIQSAQSSGSPNFNLNHRYTFDNFIVGHFNEIAHAASLAVCKSLSRNYNPLFIYGGVGLGKTHLLQAIGNELSRQNPKKKIRYIPAEKFTNELVDSIQHKQTRNFKEFYRQTDLLLVDDIQFISGKETTQEEFFHTFNTLYNDNKQIVISSDRPPKAIQTLEDRLRSRFEGGMIADIGMPDFETRLAILRKKTEEKKMNLDNKVLEYIAANIQDNIRELEGALNCVSAYSQIHNTSLKPSEAVKMLNSIISKPRLRIVTTKQIIKKVAEFYDIHIKDLLKRSRRREIVKPRQIAMYLMRNELNTSYPSIGQELGQRDHTTAIHAYEKIKKEILKNEQFEQEINLIKEKLYTN</sequence>
<dbReference type="PRINTS" id="PR00051">
    <property type="entry name" value="DNAA"/>
</dbReference>
<dbReference type="InterPro" id="IPR038454">
    <property type="entry name" value="DnaA_N_sf"/>
</dbReference>
<evidence type="ECO:0000313" key="14">
    <source>
        <dbReference type="EMBL" id="PIP17063.1"/>
    </source>
</evidence>
<dbReference type="Gene3D" id="1.10.1750.10">
    <property type="match status" value="1"/>
</dbReference>
<keyword evidence="5 8" id="KW-0067">ATP-binding</keyword>
<dbReference type="FunFam" id="3.40.50.300:FF:000668">
    <property type="entry name" value="Chromosomal replication initiator protein DnaA"/>
    <property type="match status" value="1"/>
</dbReference>
<evidence type="ECO:0000259" key="12">
    <source>
        <dbReference type="SMART" id="SM00382"/>
    </source>
</evidence>
<dbReference type="GO" id="GO:0003688">
    <property type="term" value="F:DNA replication origin binding"/>
    <property type="evidence" value="ECO:0007669"/>
    <property type="project" value="UniProtKB-UniRule"/>
</dbReference>
<dbReference type="Pfam" id="PF08299">
    <property type="entry name" value="Bac_DnaA_C"/>
    <property type="match status" value="1"/>
</dbReference>
<evidence type="ECO:0000256" key="3">
    <source>
        <dbReference type="ARBA" id="ARBA00022705"/>
    </source>
</evidence>
<feature type="region of interest" description="Domain III, AAA+ region" evidence="8">
    <location>
        <begin position="109"/>
        <end position="325"/>
    </location>
</feature>
<dbReference type="PANTHER" id="PTHR30050">
    <property type="entry name" value="CHROMOSOMAL REPLICATION INITIATOR PROTEIN DNAA"/>
    <property type="match status" value="1"/>
</dbReference>
<dbReference type="InterPro" id="IPR003593">
    <property type="entry name" value="AAA+_ATPase"/>
</dbReference>
<comment type="similarity">
    <text evidence="1 8 11">Belongs to the DnaA family.</text>
</comment>
<dbReference type="SMART" id="SM00382">
    <property type="entry name" value="AAA"/>
    <property type="match status" value="1"/>
</dbReference>